<dbReference type="SUPFAM" id="SSF53623">
    <property type="entry name" value="MurD-like peptide ligases, catalytic domain"/>
    <property type="match status" value="1"/>
</dbReference>
<dbReference type="EC" id="6.3.2.17" evidence="3"/>
<dbReference type="AlphaFoldDB" id="F9WUI9"/>
<comment type="catalytic activity">
    <reaction evidence="12">
        <text>(6S)-5,6,7,8-tetrahydrofolyl-(gamma-L-Glu)(n) + L-glutamate + ATP = (6S)-5,6,7,8-tetrahydrofolyl-(gamma-L-Glu)(n+1) + ADP + phosphate + H(+)</text>
        <dbReference type="Rhea" id="RHEA:10580"/>
        <dbReference type="Rhea" id="RHEA-COMP:14738"/>
        <dbReference type="Rhea" id="RHEA-COMP:14740"/>
        <dbReference type="ChEBI" id="CHEBI:15378"/>
        <dbReference type="ChEBI" id="CHEBI:29985"/>
        <dbReference type="ChEBI" id="CHEBI:30616"/>
        <dbReference type="ChEBI" id="CHEBI:43474"/>
        <dbReference type="ChEBI" id="CHEBI:141005"/>
        <dbReference type="ChEBI" id="CHEBI:456216"/>
        <dbReference type="EC" id="6.3.2.17"/>
    </reaction>
</comment>
<sequence length="514" mass="57285">MLSCTLWRSMRQSLVLASQQVSERGTIFNEVGRTFEDVLRIMDKLACRKEKPSTDSVLTTKQCNTNVELTRMLARHLGMNECLEKLRFVHVTGTKGKGTTATYIAALLKTYGLKVGLFTSPHISDIRERILVNSELLPREVFAEYFFQVRDRFVKLAESEKQLFQELSCRTSFFRYIFLTSLLVFIGENVDVAVMEVGIGGRHDTTNIIVPEVSVITALGIDHTKILGNTVEEIALDKAGIMKPGVICYSATQRDHPTTRQILRNYGNIVGAPLIFLEDARLPEGNWPKLAIGGSHAIENSKLALLAARQFAGVESSQPLSASERYELEYLTLAGRSQVTQVGDGKQITFYLDGAHTYESLSTATRWFLSESSSRTGEADPRRVLLLYSSRDPRSILKAFTPFIACFSKAIIACVSAPKTKRDLESIDSVITEVNAIAECWELLHPSVECVTITKPFQSLEEVVDIASMKRNERGSRQKPAQTFVTGSFFLVADIARLLNKHLCKGTQESVGPR</sequence>
<dbReference type="GO" id="GO:0006730">
    <property type="term" value="P:one-carbon metabolic process"/>
    <property type="evidence" value="ECO:0007669"/>
    <property type="project" value="UniProtKB-KW"/>
</dbReference>
<evidence type="ECO:0000256" key="7">
    <source>
        <dbReference type="ARBA" id="ARBA00022741"/>
    </source>
</evidence>
<dbReference type="Pfam" id="PF08245">
    <property type="entry name" value="Mur_ligase_M"/>
    <property type="match status" value="1"/>
</dbReference>
<dbReference type="NCBIfam" id="TIGR01499">
    <property type="entry name" value="folC"/>
    <property type="match status" value="1"/>
</dbReference>
<evidence type="ECO:0000256" key="2">
    <source>
        <dbReference type="ARBA" id="ARBA00008276"/>
    </source>
</evidence>
<evidence type="ECO:0000313" key="15">
    <source>
        <dbReference type="Proteomes" id="UP000009027"/>
    </source>
</evidence>
<evidence type="ECO:0000256" key="1">
    <source>
        <dbReference type="ARBA" id="ARBA00005150"/>
    </source>
</evidence>
<dbReference type="PROSITE" id="PS01012">
    <property type="entry name" value="FOLYLPOLYGLU_SYNT_2"/>
    <property type="match status" value="1"/>
</dbReference>
<dbReference type="InterPro" id="IPR013221">
    <property type="entry name" value="Mur_ligase_cen"/>
</dbReference>
<keyword evidence="7" id="KW-0547">Nucleotide-binding</keyword>
<gene>
    <name evidence="14" type="ORF">TvY486_0041450</name>
</gene>
<dbReference type="Proteomes" id="UP000009027">
    <property type="component" value="Unassembled WGS sequence"/>
</dbReference>
<dbReference type="InterPro" id="IPR036565">
    <property type="entry name" value="Mur-like_cat_sf"/>
</dbReference>
<accession>F9WUI9</accession>
<evidence type="ECO:0000256" key="3">
    <source>
        <dbReference type="ARBA" id="ARBA00013025"/>
    </source>
</evidence>
<evidence type="ECO:0000256" key="5">
    <source>
        <dbReference type="ARBA" id="ARBA00022598"/>
    </source>
</evidence>
<dbReference type="PANTHER" id="PTHR11136">
    <property type="entry name" value="FOLYLPOLYGLUTAMATE SYNTHASE-RELATED"/>
    <property type="match status" value="1"/>
</dbReference>
<organism evidence="14 15">
    <name type="scientific">Trypanosoma vivax (strain Y486)</name>
    <dbReference type="NCBI Taxonomy" id="1055687"/>
    <lineage>
        <taxon>Eukaryota</taxon>
        <taxon>Discoba</taxon>
        <taxon>Euglenozoa</taxon>
        <taxon>Kinetoplastea</taxon>
        <taxon>Metakinetoplastina</taxon>
        <taxon>Trypanosomatida</taxon>
        <taxon>Trypanosomatidae</taxon>
        <taxon>Trypanosoma</taxon>
        <taxon>Duttonella</taxon>
    </lineage>
</organism>
<keyword evidence="4" id="KW-0554">One-carbon metabolism</keyword>
<keyword evidence="8" id="KW-0067">ATP-binding</keyword>
<dbReference type="EMBL" id="CAEX01007301">
    <property type="protein sequence ID" value="CCD21238.1"/>
    <property type="molecule type" value="Genomic_DNA"/>
</dbReference>
<dbReference type="Gene3D" id="3.40.1190.10">
    <property type="entry name" value="Mur-like, catalytic domain"/>
    <property type="match status" value="1"/>
</dbReference>
<dbReference type="GO" id="GO:0005739">
    <property type="term" value="C:mitochondrion"/>
    <property type="evidence" value="ECO:0007669"/>
    <property type="project" value="TreeGrafter"/>
</dbReference>
<evidence type="ECO:0000256" key="6">
    <source>
        <dbReference type="ARBA" id="ARBA00022723"/>
    </source>
</evidence>
<dbReference type="InterPro" id="IPR018109">
    <property type="entry name" value="Folylpolyglutamate_synth_CS"/>
</dbReference>
<dbReference type="SUPFAM" id="SSF53244">
    <property type="entry name" value="MurD-like peptide ligases, peptide-binding domain"/>
    <property type="match status" value="1"/>
</dbReference>
<dbReference type="InterPro" id="IPR001645">
    <property type="entry name" value="Folylpolyglutamate_synth"/>
</dbReference>
<name>F9WUI9_TRYVY</name>
<comment type="pathway">
    <text evidence="1">Cofactor biosynthesis; tetrahydrofolylpolyglutamate biosynthesis.</text>
</comment>
<reference evidence="14 15" key="1">
    <citation type="journal article" date="2012" name="Proc. Natl. Acad. Sci. U.S.A.">
        <title>Antigenic diversity is generated by distinct evolutionary mechanisms in African trypanosome species.</title>
        <authorList>
            <person name="Jackson A.P."/>
            <person name="Berry A."/>
            <person name="Aslett M."/>
            <person name="Allison H.C."/>
            <person name="Burton P."/>
            <person name="Vavrova-Anderson J."/>
            <person name="Brown R."/>
            <person name="Browne H."/>
            <person name="Corton N."/>
            <person name="Hauser H."/>
            <person name="Gamble J."/>
            <person name="Gilderthorp R."/>
            <person name="Marcello L."/>
            <person name="McQuillan J."/>
            <person name="Otto T.D."/>
            <person name="Quail M.A."/>
            <person name="Sanders M.J."/>
            <person name="van Tonder A."/>
            <person name="Ginger M.L."/>
            <person name="Field M.C."/>
            <person name="Barry J.D."/>
            <person name="Hertz-Fowler C."/>
            <person name="Berriman M."/>
        </authorList>
    </citation>
    <scope>NUCLEOTIDE SEQUENCE</scope>
    <source>
        <strain evidence="14 15">Y486</strain>
    </source>
</reference>
<keyword evidence="15" id="KW-1185">Reference proteome</keyword>
<dbReference type="Gene3D" id="3.90.190.20">
    <property type="entry name" value="Mur ligase, C-terminal domain"/>
    <property type="match status" value="1"/>
</dbReference>
<evidence type="ECO:0000256" key="11">
    <source>
        <dbReference type="ARBA" id="ARBA00030876"/>
    </source>
</evidence>
<keyword evidence="9" id="KW-0460">Magnesium</keyword>
<evidence type="ECO:0000256" key="4">
    <source>
        <dbReference type="ARBA" id="ARBA00022563"/>
    </source>
</evidence>
<proteinExistence type="inferred from homology"/>
<dbReference type="GO" id="GO:0005524">
    <property type="term" value="F:ATP binding"/>
    <property type="evidence" value="ECO:0007669"/>
    <property type="project" value="UniProtKB-KW"/>
</dbReference>
<dbReference type="GO" id="GO:0004326">
    <property type="term" value="F:tetrahydrofolylpolyglutamate synthase activity"/>
    <property type="evidence" value="ECO:0007669"/>
    <property type="project" value="UniProtKB-EC"/>
</dbReference>
<dbReference type="GO" id="GO:0046872">
    <property type="term" value="F:metal ion binding"/>
    <property type="evidence" value="ECO:0007669"/>
    <property type="project" value="UniProtKB-KW"/>
</dbReference>
<dbReference type="InterPro" id="IPR036615">
    <property type="entry name" value="Mur_ligase_C_dom_sf"/>
</dbReference>
<protein>
    <recommendedName>
        <fullName evidence="3">tetrahydrofolate synthase</fullName>
        <ecNumber evidence="3">6.3.2.17</ecNumber>
    </recommendedName>
    <alternativeName>
        <fullName evidence="11">Folylpoly-gamma-glutamate synthetase</fullName>
    </alternativeName>
    <alternativeName>
        <fullName evidence="10">Tetrahydrofolylpolyglutamate synthase</fullName>
    </alternativeName>
</protein>
<evidence type="ECO:0000256" key="9">
    <source>
        <dbReference type="ARBA" id="ARBA00022842"/>
    </source>
</evidence>
<evidence type="ECO:0000313" key="14">
    <source>
        <dbReference type="EMBL" id="CCD21238.1"/>
    </source>
</evidence>
<dbReference type="GO" id="GO:0005829">
    <property type="term" value="C:cytosol"/>
    <property type="evidence" value="ECO:0007669"/>
    <property type="project" value="TreeGrafter"/>
</dbReference>
<dbReference type="VEuPathDB" id="TriTrypDB:TvY486_0041450"/>
<evidence type="ECO:0000256" key="10">
    <source>
        <dbReference type="ARBA" id="ARBA00030592"/>
    </source>
</evidence>
<dbReference type="UniPathway" id="UPA00850"/>
<keyword evidence="5" id="KW-0436">Ligase</keyword>
<evidence type="ECO:0000259" key="13">
    <source>
        <dbReference type="Pfam" id="PF08245"/>
    </source>
</evidence>
<evidence type="ECO:0000256" key="8">
    <source>
        <dbReference type="ARBA" id="ARBA00022840"/>
    </source>
</evidence>
<feature type="domain" description="Mur ligase central" evidence="13">
    <location>
        <begin position="91"/>
        <end position="244"/>
    </location>
</feature>
<keyword evidence="6" id="KW-0479">Metal-binding</keyword>
<comment type="similarity">
    <text evidence="2">Belongs to the folylpolyglutamate synthase family.</text>
</comment>
<evidence type="ECO:0000256" key="12">
    <source>
        <dbReference type="ARBA" id="ARBA00047493"/>
    </source>
</evidence>
<dbReference type="PANTHER" id="PTHR11136:SF5">
    <property type="entry name" value="FOLYLPOLYGLUTAMATE SYNTHASE, MITOCHONDRIAL"/>
    <property type="match status" value="1"/>
</dbReference>